<evidence type="ECO:0000259" key="2">
    <source>
        <dbReference type="Pfam" id="PF02120"/>
    </source>
</evidence>
<feature type="domain" description="Flagellar hook-length control protein-like C-terminal" evidence="2">
    <location>
        <begin position="342"/>
        <end position="415"/>
    </location>
</feature>
<feature type="compositionally biased region" description="Basic and acidic residues" evidence="1">
    <location>
        <begin position="164"/>
        <end position="181"/>
    </location>
</feature>
<feature type="compositionally biased region" description="Basic and acidic residues" evidence="1">
    <location>
        <begin position="437"/>
        <end position="447"/>
    </location>
</feature>
<dbReference type="Pfam" id="PF02120">
    <property type="entry name" value="Flg_hook"/>
    <property type="match status" value="1"/>
</dbReference>
<feature type="region of interest" description="Disordered" evidence="1">
    <location>
        <begin position="421"/>
        <end position="461"/>
    </location>
</feature>
<dbReference type="InterPro" id="IPR021136">
    <property type="entry name" value="Flagellar_hook_control-like_C"/>
</dbReference>
<protein>
    <recommendedName>
        <fullName evidence="2">Flagellar hook-length control protein-like C-terminal domain-containing protein</fullName>
    </recommendedName>
</protein>
<feature type="region of interest" description="Disordered" evidence="1">
    <location>
        <begin position="114"/>
        <end position="290"/>
    </location>
</feature>
<feature type="compositionally biased region" description="Basic and acidic residues" evidence="1">
    <location>
        <begin position="226"/>
        <end position="243"/>
    </location>
</feature>
<sequence>MKVLEVQTGGIGAGLFPEKMAGPQMVFDFLALLLSLLQLPTQETSPNTGEGSPEEGLSLFDSTDNLQQREKDPGEIRYPENPLSFLIEIFSGKIASKESPEGISGKKAPLKVFTPNISSPENPTTAPLKLGLPPQTPEEGVKKEGDLPEKGGPETEISLEGGFEEGKEPVPENPKVGERFPKNPGDSPLVSSQKEDLRSPSTHRAQAGSQNPPSPEASFSSVIPRPQKERSSEKTSFPKDLLAKTESPSQKVHSLKGPSHSYILTKTEDPSRKTRFSKEPSGPPKTEIGKEGFLVGRGEALLKAPENLSAGIPTGGGDGPSPVPAGEVPEFIKDLVVEIQPSGERRARLKLEPPDLGELDIDLKVHRQEVSVFLRVEKPEALHQLQPHLPHLQHLLEDLGFNVLECQVSLGGAGQGWHFAEERGRESSGEKAPSIKAVEEVPAEKEPASGVASGRGINLVV</sequence>
<dbReference type="PANTHER" id="PTHR37533">
    <property type="entry name" value="FLAGELLAR HOOK-LENGTH CONTROL PROTEIN"/>
    <property type="match status" value="1"/>
</dbReference>
<dbReference type="CDD" id="cd17470">
    <property type="entry name" value="T3SS_Flik_C"/>
    <property type="match status" value="1"/>
</dbReference>
<dbReference type="EMBL" id="CP042909">
    <property type="protein sequence ID" value="QJA06810.1"/>
    <property type="molecule type" value="Genomic_DNA"/>
</dbReference>
<dbReference type="Proteomes" id="UP000501253">
    <property type="component" value="Chromosome"/>
</dbReference>
<keyword evidence="4" id="KW-1185">Reference proteome</keyword>
<dbReference type="KEGG" id="tmai:FVE67_08415"/>
<gene>
    <name evidence="3" type="ORF">FVE67_08415</name>
</gene>
<dbReference type="Gene3D" id="3.30.750.140">
    <property type="match status" value="1"/>
</dbReference>
<dbReference type="InterPro" id="IPR052563">
    <property type="entry name" value="FliK"/>
</dbReference>
<evidence type="ECO:0000313" key="3">
    <source>
        <dbReference type="EMBL" id="QJA06810.1"/>
    </source>
</evidence>
<evidence type="ECO:0000256" key="1">
    <source>
        <dbReference type="SAM" id="MobiDB-lite"/>
    </source>
</evidence>
<reference evidence="3 4" key="1">
    <citation type="submission" date="2019-08" db="EMBL/GenBank/DDBJ databases">
        <title>Complete genome sequence of Thermosulfurimonas marina SU872T, an anaerobic thermophilic chemolithoautotrophic bacterium isolated from a shallow marine hydrothermal vent.</title>
        <authorList>
            <person name="Allioux M."/>
            <person name="Jebbar M."/>
            <person name="Slobodkina G."/>
            <person name="Slobodkin A."/>
            <person name="Moalic Y."/>
            <person name="Frolova A."/>
            <person name="Shao Z."/>
            <person name="Alain K."/>
        </authorList>
    </citation>
    <scope>NUCLEOTIDE SEQUENCE [LARGE SCALE GENOMIC DNA]</scope>
    <source>
        <strain evidence="3 4">SU872</strain>
    </source>
</reference>
<feature type="compositionally biased region" description="Polar residues" evidence="1">
    <location>
        <begin position="115"/>
        <end position="125"/>
    </location>
</feature>
<dbReference type="AlphaFoldDB" id="A0A6H1WUE7"/>
<dbReference type="PANTHER" id="PTHR37533:SF2">
    <property type="entry name" value="FLAGELLAR HOOK-LENGTH CONTROL PROTEIN"/>
    <property type="match status" value="1"/>
</dbReference>
<name>A0A6H1WUE7_9BACT</name>
<dbReference type="InterPro" id="IPR038610">
    <property type="entry name" value="FliK-like_C_sf"/>
</dbReference>
<evidence type="ECO:0000313" key="4">
    <source>
        <dbReference type="Proteomes" id="UP000501253"/>
    </source>
</evidence>
<feature type="compositionally biased region" description="Basic and acidic residues" evidence="1">
    <location>
        <begin position="139"/>
        <end position="153"/>
    </location>
</feature>
<feature type="compositionally biased region" description="Basic and acidic residues" evidence="1">
    <location>
        <begin position="266"/>
        <end position="278"/>
    </location>
</feature>
<accession>A0A6H1WUE7</accession>
<proteinExistence type="predicted"/>
<feature type="compositionally biased region" description="Polar residues" evidence="1">
    <location>
        <begin position="199"/>
        <end position="221"/>
    </location>
</feature>
<organism evidence="3 4">
    <name type="scientific">Thermosulfurimonas marina</name>
    <dbReference type="NCBI Taxonomy" id="2047767"/>
    <lineage>
        <taxon>Bacteria</taxon>
        <taxon>Pseudomonadati</taxon>
        <taxon>Thermodesulfobacteriota</taxon>
        <taxon>Thermodesulfobacteria</taxon>
        <taxon>Thermodesulfobacteriales</taxon>
        <taxon>Thermodesulfobacteriaceae</taxon>
        <taxon>Thermosulfurimonas</taxon>
    </lineage>
</organism>